<dbReference type="AlphaFoldDB" id="A0A3L6DE90"/>
<comment type="caution">
    <text evidence="1">The sequence shown here is derived from an EMBL/GenBank/DDBJ whole genome shotgun (WGS) entry which is preliminary data.</text>
</comment>
<name>A0A3L6DE90_MAIZE</name>
<dbReference type="EMBL" id="NCVQ01000010">
    <property type="protein sequence ID" value="PWZ06638.1"/>
    <property type="molecule type" value="Genomic_DNA"/>
</dbReference>
<gene>
    <name evidence="1" type="ORF">Zm00014a_027213</name>
</gene>
<feature type="non-terminal residue" evidence="1">
    <location>
        <position position="1"/>
    </location>
</feature>
<organism evidence="1">
    <name type="scientific">Zea mays</name>
    <name type="common">Maize</name>
    <dbReference type="NCBI Taxonomy" id="4577"/>
    <lineage>
        <taxon>Eukaryota</taxon>
        <taxon>Viridiplantae</taxon>
        <taxon>Streptophyta</taxon>
        <taxon>Embryophyta</taxon>
        <taxon>Tracheophyta</taxon>
        <taxon>Spermatophyta</taxon>
        <taxon>Magnoliopsida</taxon>
        <taxon>Liliopsida</taxon>
        <taxon>Poales</taxon>
        <taxon>Poaceae</taxon>
        <taxon>PACMAD clade</taxon>
        <taxon>Panicoideae</taxon>
        <taxon>Andropogonodae</taxon>
        <taxon>Andropogoneae</taxon>
        <taxon>Tripsacinae</taxon>
        <taxon>Zea</taxon>
    </lineage>
</organism>
<sequence length="19" mass="2463">FEFVLSNYIKFDQVHRKEY</sequence>
<proteinExistence type="predicted"/>
<evidence type="ECO:0000313" key="1">
    <source>
        <dbReference type="EMBL" id="PWZ06638.1"/>
    </source>
</evidence>
<accession>A0A3L6DE90</accession>
<protein>
    <submittedName>
        <fullName evidence="1">Uncharacterized protein</fullName>
    </submittedName>
</protein>
<dbReference type="Proteomes" id="UP000251960">
    <property type="component" value="Chromosome 9"/>
</dbReference>
<reference evidence="1" key="1">
    <citation type="journal article" date="2018" name="Nat. Genet.">
        <title>Extensive intraspecific gene order and gene structural variations between Mo17 and other maize genomes.</title>
        <authorList>
            <person name="Sun S."/>
            <person name="Zhou Y."/>
            <person name="Chen J."/>
            <person name="Shi J."/>
            <person name="Zhao H."/>
            <person name="Zhao H."/>
            <person name="Song W."/>
            <person name="Zhang M."/>
            <person name="Cui Y."/>
            <person name="Dong X."/>
            <person name="Liu H."/>
            <person name="Ma X."/>
            <person name="Jiao Y."/>
            <person name="Wang B."/>
            <person name="Wei X."/>
            <person name="Stein J.C."/>
            <person name="Glaubitz J.C."/>
            <person name="Lu F."/>
            <person name="Yu G."/>
            <person name="Liang C."/>
            <person name="Fengler K."/>
            <person name="Li B."/>
            <person name="Rafalski A."/>
            <person name="Schnable P.S."/>
            <person name="Ware D.H."/>
            <person name="Buckler E.S."/>
            <person name="Lai J."/>
        </authorList>
    </citation>
    <scope>NUCLEOTIDE SEQUENCE [LARGE SCALE GENOMIC DNA]</scope>
    <source>
        <tissue evidence="1">Seedling</tissue>
    </source>
</reference>